<dbReference type="HOGENOM" id="CLU_040316_0_0_1"/>
<evidence type="ECO:0000313" key="2">
    <source>
        <dbReference type="Proteomes" id="UP000053328"/>
    </source>
</evidence>
<dbReference type="AlphaFoldDB" id="A0A0D2B283"/>
<keyword evidence="2" id="KW-1185">Reference proteome</keyword>
<name>A0A0D2B283_9EURO</name>
<protein>
    <submittedName>
        <fullName evidence="1">Uncharacterized protein</fullName>
    </submittedName>
</protein>
<dbReference type="RefSeq" id="XP_016232941.1">
    <property type="nucleotide sequence ID" value="XM_016384318.1"/>
</dbReference>
<sequence>MQPAARSDISEHSVANIQSATASSYDAVAVNDDHNIGLDDFMAFPDLGEWSDFGQFTQLLGANVPMASQVDKKHHYLGKLTDLNADLLKYIADIDSTETSSTKSSRQIVPVGQMLRFIQSFLEVLKFYLMIFPVKGSPRFAQHSDKDADNDSEPEFESREGVLRIHTDILGAGVNKSSTPKATGFNEERSALDYPTALALSTCYVSLVRLYRDWLQALVGRLEKSVHRVREYAAMRNSVATCGDDSTDAATTNHLAYSQLFGDIPRVLPDVYLDGFDLGDYRSLQISVFMQVSTDLLWRAERGVAALVATESIGSDISSGTLPLLQAMLQQEARTAISTPASSQENRLARPEQIGLQSLKVIMRTIRKSLRSNVCLQLEEGNRSAEMGNLT</sequence>
<reference evidence="1 2" key="1">
    <citation type="submission" date="2015-01" db="EMBL/GenBank/DDBJ databases">
        <title>The Genome Sequence of Exophiala spinifera CBS89968.</title>
        <authorList>
            <consortium name="The Broad Institute Genomics Platform"/>
            <person name="Cuomo C."/>
            <person name="de Hoog S."/>
            <person name="Gorbushina A."/>
            <person name="Stielow B."/>
            <person name="Teixiera M."/>
            <person name="Abouelleil A."/>
            <person name="Chapman S.B."/>
            <person name="Priest M."/>
            <person name="Young S.K."/>
            <person name="Wortman J."/>
            <person name="Nusbaum C."/>
            <person name="Birren B."/>
        </authorList>
    </citation>
    <scope>NUCLEOTIDE SEQUENCE [LARGE SCALE GENOMIC DNA]</scope>
    <source>
        <strain evidence="1 2">CBS 89968</strain>
    </source>
</reference>
<accession>A0A0D2B283</accession>
<dbReference type="EMBL" id="KN847498">
    <property type="protein sequence ID" value="KIW12725.1"/>
    <property type="molecule type" value="Genomic_DNA"/>
</dbReference>
<dbReference type="VEuPathDB" id="FungiDB:PV08_10003"/>
<dbReference type="OrthoDB" id="4222821at2759"/>
<proteinExistence type="predicted"/>
<organism evidence="1 2">
    <name type="scientific">Exophiala spinifera</name>
    <dbReference type="NCBI Taxonomy" id="91928"/>
    <lineage>
        <taxon>Eukaryota</taxon>
        <taxon>Fungi</taxon>
        <taxon>Dikarya</taxon>
        <taxon>Ascomycota</taxon>
        <taxon>Pezizomycotina</taxon>
        <taxon>Eurotiomycetes</taxon>
        <taxon>Chaetothyriomycetidae</taxon>
        <taxon>Chaetothyriales</taxon>
        <taxon>Herpotrichiellaceae</taxon>
        <taxon>Exophiala</taxon>
    </lineage>
</organism>
<evidence type="ECO:0000313" key="1">
    <source>
        <dbReference type="EMBL" id="KIW12725.1"/>
    </source>
</evidence>
<gene>
    <name evidence="1" type="ORF">PV08_10003</name>
</gene>
<dbReference type="Proteomes" id="UP000053328">
    <property type="component" value="Unassembled WGS sequence"/>
</dbReference>
<dbReference type="GeneID" id="27337086"/>